<dbReference type="Gene3D" id="3.30.565.10">
    <property type="entry name" value="Histidine kinase-like ATPase, C-terminal domain"/>
    <property type="match status" value="1"/>
</dbReference>
<organism evidence="4 5">
    <name type="scientific">Paenibacillus thiaminolyticus</name>
    <name type="common">Bacillus thiaminolyticus</name>
    <dbReference type="NCBI Taxonomy" id="49283"/>
    <lineage>
        <taxon>Bacteria</taxon>
        <taxon>Bacillati</taxon>
        <taxon>Bacillota</taxon>
        <taxon>Bacilli</taxon>
        <taxon>Bacillales</taxon>
        <taxon>Paenibacillaceae</taxon>
        <taxon>Paenibacillus</taxon>
    </lineage>
</organism>
<feature type="domain" description="Sensor histidine kinase NatK-like C-terminal" evidence="2">
    <location>
        <begin position="327"/>
        <end position="419"/>
    </location>
</feature>
<keyword evidence="1" id="KW-0812">Transmembrane</keyword>
<dbReference type="EMBL" id="JAMDMM010000021">
    <property type="protein sequence ID" value="MCY9607519.1"/>
    <property type="molecule type" value="Genomic_DNA"/>
</dbReference>
<keyword evidence="1" id="KW-1133">Transmembrane helix</keyword>
<dbReference type="EMBL" id="CP041405">
    <property type="protein sequence ID" value="QDM43931.1"/>
    <property type="molecule type" value="Genomic_DNA"/>
</dbReference>
<reference evidence="4 5" key="1">
    <citation type="submission" date="2019-07" db="EMBL/GenBank/DDBJ databases">
        <title>Paenibacillus thiaminolyticus NRRL B-4156.</title>
        <authorList>
            <person name="Hehnly C."/>
            <person name="Zhang L."/>
        </authorList>
    </citation>
    <scope>NUCLEOTIDE SEQUENCE [LARGE SCALE GENOMIC DNA]</scope>
    <source>
        <strain evidence="4 5">NRRL B-4156</strain>
    </source>
</reference>
<feature type="transmembrane region" description="Helical" evidence="1">
    <location>
        <begin position="57"/>
        <end position="73"/>
    </location>
</feature>
<evidence type="ECO:0000256" key="1">
    <source>
        <dbReference type="SAM" id="Phobius"/>
    </source>
</evidence>
<dbReference type="PANTHER" id="PTHR40448:SF1">
    <property type="entry name" value="TWO-COMPONENT SENSOR HISTIDINE KINASE"/>
    <property type="match status" value="1"/>
</dbReference>
<feature type="transmembrane region" description="Helical" evidence="1">
    <location>
        <begin position="34"/>
        <end position="51"/>
    </location>
</feature>
<evidence type="ECO:0000313" key="5">
    <source>
        <dbReference type="Proteomes" id="UP000315377"/>
    </source>
</evidence>
<sequence length="429" mass="49494">MNDTIVALFNFVVNLVLANHYFPNNSIHKLFSKENVIITFLTFFLTAFYLFSNQQSYILMNIIFTALLFLVIAKRNQIDMRKEFFWLIFLLLMFLICDSVSFFITKAVSLSEGYDSNLLFMAGGGGIAIILKLMAVAVLKIIVLQKRKLKRPINVFLLMTLLSIPMISVFVLSTAEINFINPPNSIFILIATCIIYMNICILYLYITLGSYFEKLEKTTTQKIVFESELNFFKQLKHSQSKLYSMKHDLKNQYVVLMGMLSQGDTAGAEKYLQNSIQKIEHIDYFFTNNYVLNYLLNEKKSIAESNGITLNVKSFLPEKINLDTDIFAVVLGNLIDNSLNAVLRLSNSKEKEISLLIKQFDNNLLIEISNLFDTVELKIRKNRRFEGIGIKNVKRIVEENGGIYNQWVQDNQYIVSILLLNVYDKEDEE</sequence>
<dbReference type="Pfam" id="PF14501">
    <property type="entry name" value="HATPase_c_5"/>
    <property type="match status" value="1"/>
</dbReference>
<accession>A0AAP9DTE3</accession>
<evidence type="ECO:0000313" key="6">
    <source>
        <dbReference type="Proteomes" id="UP001209276"/>
    </source>
</evidence>
<feature type="transmembrane region" description="Helical" evidence="1">
    <location>
        <begin position="186"/>
        <end position="206"/>
    </location>
</feature>
<gene>
    <name evidence="4" type="ORF">FLT43_10780</name>
    <name evidence="3" type="ORF">M5W83_10180</name>
</gene>
<keyword evidence="6" id="KW-1185">Reference proteome</keyword>
<evidence type="ECO:0000313" key="3">
    <source>
        <dbReference type="EMBL" id="MCY9607519.1"/>
    </source>
</evidence>
<dbReference type="AlphaFoldDB" id="A0AAP9DTE3"/>
<dbReference type="GO" id="GO:0016301">
    <property type="term" value="F:kinase activity"/>
    <property type="evidence" value="ECO:0007669"/>
    <property type="project" value="UniProtKB-KW"/>
</dbReference>
<keyword evidence="4" id="KW-0418">Kinase</keyword>
<name>A0AAP9DTE3_PANTH</name>
<keyword evidence="1" id="KW-0472">Membrane</keyword>
<dbReference type="GeneID" id="76996450"/>
<feature type="transmembrane region" description="Helical" evidence="1">
    <location>
        <begin position="155"/>
        <end position="180"/>
    </location>
</feature>
<dbReference type="Proteomes" id="UP001209276">
    <property type="component" value="Unassembled WGS sequence"/>
</dbReference>
<dbReference type="InterPro" id="IPR032834">
    <property type="entry name" value="NatK-like_C"/>
</dbReference>
<dbReference type="GO" id="GO:0042802">
    <property type="term" value="F:identical protein binding"/>
    <property type="evidence" value="ECO:0007669"/>
    <property type="project" value="TreeGrafter"/>
</dbReference>
<feature type="transmembrane region" description="Helical" evidence="1">
    <location>
        <begin position="117"/>
        <end position="143"/>
    </location>
</feature>
<evidence type="ECO:0000259" key="2">
    <source>
        <dbReference type="Pfam" id="PF14501"/>
    </source>
</evidence>
<dbReference type="PANTHER" id="PTHR40448">
    <property type="entry name" value="TWO-COMPONENT SENSOR HISTIDINE KINASE"/>
    <property type="match status" value="1"/>
</dbReference>
<dbReference type="Proteomes" id="UP000315377">
    <property type="component" value="Chromosome"/>
</dbReference>
<protein>
    <submittedName>
        <fullName evidence="3">GHKL domain-containing protein</fullName>
    </submittedName>
    <submittedName>
        <fullName evidence="4">Sensor histidine kinase</fullName>
    </submittedName>
</protein>
<proteinExistence type="predicted"/>
<dbReference type="SUPFAM" id="SSF55874">
    <property type="entry name" value="ATPase domain of HSP90 chaperone/DNA topoisomerase II/histidine kinase"/>
    <property type="match status" value="1"/>
</dbReference>
<dbReference type="InterPro" id="IPR036890">
    <property type="entry name" value="HATPase_C_sf"/>
</dbReference>
<feature type="transmembrane region" description="Helical" evidence="1">
    <location>
        <begin position="6"/>
        <end position="22"/>
    </location>
</feature>
<reference evidence="3 6" key="2">
    <citation type="submission" date="2022-05" db="EMBL/GenBank/DDBJ databases">
        <title>Genome Sequencing of Bee-Associated Microbes.</title>
        <authorList>
            <person name="Dunlap C."/>
        </authorList>
    </citation>
    <scope>NUCLEOTIDE SEQUENCE [LARGE SCALE GENOMIC DNA]</scope>
    <source>
        <strain evidence="3 6">NRRL B-14613</strain>
    </source>
</reference>
<dbReference type="RefSeq" id="WP_087444894.1">
    <property type="nucleotide sequence ID" value="NZ_CABMNB010000047.1"/>
</dbReference>
<feature type="transmembrane region" description="Helical" evidence="1">
    <location>
        <begin position="85"/>
        <end position="105"/>
    </location>
</feature>
<keyword evidence="4" id="KW-0808">Transferase</keyword>
<evidence type="ECO:0000313" key="4">
    <source>
        <dbReference type="EMBL" id="QDM43931.1"/>
    </source>
</evidence>